<evidence type="ECO:0000313" key="2">
    <source>
        <dbReference type="Proteomes" id="UP000243308"/>
    </source>
</evidence>
<gene>
    <name evidence="1" type="ORF">MVEG_11952</name>
</gene>
<name>A0A086TKT2_9FUNG</name>
<accession>A0A086TKT2</accession>
<dbReference type="EMBL" id="KN042431">
    <property type="protein sequence ID" value="KFH62559.1"/>
    <property type="molecule type" value="Genomic_DNA"/>
</dbReference>
<sequence>MCATSLAKSRLAGVFDVGVQAQKCDCLLKVGSVEVGNVEGNREDASVLEVACQLRKNLKINKGIALELERYGLGCPFVALYSW</sequence>
<keyword evidence="2" id="KW-1185">Reference proteome</keyword>
<reference evidence="1 2" key="1">
    <citation type="submission" date="2011-02" db="EMBL/GenBank/DDBJ databases">
        <title>The Genome Sequence of Mortierella verticillata NRRL 6337.</title>
        <authorList>
            <consortium name="The Broad Institute Genome Sequencing Platform"/>
            <person name="Russ C."/>
            <person name="Cuomo C."/>
            <person name="Burger G."/>
            <person name="Gray M.W."/>
            <person name="Holland P.W.H."/>
            <person name="King N."/>
            <person name="Lang F.B.F."/>
            <person name="Roger A.J."/>
            <person name="Ruiz-Trillo I."/>
            <person name="Young S.K."/>
            <person name="Zeng Q."/>
            <person name="Gargeya S."/>
            <person name="Alvarado L."/>
            <person name="Berlin A."/>
            <person name="Chapman S.B."/>
            <person name="Chen Z."/>
            <person name="Freedman E."/>
            <person name="Gellesch M."/>
            <person name="Goldberg J."/>
            <person name="Griggs A."/>
            <person name="Gujja S."/>
            <person name="Heilman E."/>
            <person name="Heiman D."/>
            <person name="Howarth C."/>
            <person name="Mehta T."/>
            <person name="Neiman D."/>
            <person name="Pearson M."/>
            <person name="Roberts A."/>
            <person name="Saif S."/>
            <person name="Shea T."/>
            <person name="Shenoy N."/>
            <person name="Sisk P."/>
            <person name="Stolte C."/>
            <person name="Sykes S."/>
            <person name="White J."/>
            <person name="Yandava C."/>
            <person name="Haas B."/>
            <person name="Nusbaum C."/>
            <person name="Birren B."/>
        </authorList>
    </citation>
    <scope>NUCLEOTIDE SEQUENCE [LARGE SCALE GENOMIC DNA]</scope>
    <source>
        <strain evidence="1 2">NRRL 6337</strain>
    </source>
</reference>
<proteinExistence type="predicted"/>
<dbReference type="OrthoDB" id="2434799at2759"/>
<dbReference type="AlphaFoldDB" id="A0A086TKT2"/>
<organism evidence="1 2">
    <name type="scientific">Podila verticillata NRRL 6337</name>
    <dbReference type="NCBI Taxonomy" id="1069443"/>
    <lineage>
        <taxon>Eukaryota</taxon>
        <taxon>Fungi</taxon>
        <taxon>Fungi incertae sedis</taxon>
        <taxon>Mucoromycota</taxon>
        <taxon>Mortierellomycotina</taxon>
        <taxon>Mortierellomycetes</taxon>
        <taxon>Mortierellales</taxon>
        <taxon>Mortierellaceae</taxon>
        <taxon>Podila</taxon>
    </lineage>
</organism>
<evidence type="ECO:0000313" key="1">
    <source>
        <dbReference type="EMBL" id="KFH62559.1"/>
    </source>
</evidence>
<protein>
    <submittedName>
        <fullName evidence="1">Uncharacterized protein</fullName>
    </submittedName>
</protein>
<dbReference type="Proteomes" id="UP000243308">
    <property type="component" value="Unassembled WGS sequence"/>
</dbReference>